<evidence type="ECO:0000259" key="1">
    <source>
        <dbReference type="PROSITE" id="PS51910"/>
    </source>
</evidence>
<dbReference type="OrthoDB" id="76388at2759"/>
<accession>A0A3M2QL24</accession>
<dbReference type="EMBL" id="NKUJ01001373">
    <property type="protein sequence ID" value="RMI89738.1"/>
    <property type="molecule type" value="Genomic_DNA"/>
</dbReference>
<evidence type="ECO:0000313" key="2">
    <source>
        <dbReference type="EMBL" id="RMI89738.1"/>
    </source>
</evidence>
<gene>
    <name evidence="2" type="ORF">CDV36_016647</name>
</gene>
<dbReference type="STRING" id="2010991.A0A3M2QL24"/>
<dbReference type="InterPro" id="IPR017853">
    <property type="entry name" value="GH"/>
</dbReference>
<organism evidence="2 3">
    <name type="scientific">Fusarium kuroshium</name>
    <dbReference type="NCBI Taxonomy" id="2010991"/>
    <lineage>
        <taxon>Eukaryota</taxon>
        <taxon>Fungi</taxon>
        <taxon>Dikarya</taxon>
        <taxon>Ascomycota</taxon>
        <taxon>Pezizomycotina</taxon>
        <taxon>Sordariomycetes</taxon>
        <taxon>Hypocreomycetidae</taxon>
        <taxon>Hypocreales</taxon>
        <taxon>Nectriaceae</taxon>
        <taxon>Fusarium</taxon>
        <taxon>Fusarium solani species complex</taxon>
    </lineage>
</organism>
<dbReference type="Proteomes" id="UP000277212">
    <property type="component" value="Unassembled WGS sequence"/>
</dbReference>
<evidence type="ECO:0000313" key="3">
    <source>
        <dbReference type="Proteomes" id="UP000277212"/>
    </source>
</evidence>
<feature type="non-terminal residue" evidence="2">
    <location>
        <position position="56"/>
    </location>
</feature>
<protein>
    <submittedName>
        <fullName evidence="2">Endochitinase 46</fullName>
    </submittedName>
</protein>
<feature type="non-terminal residue" evidence="2">
    <location>
        <position position="1"/>
    </location>
</feature>
<name>A0A3M2QL24_9HYPO</name>
<reference evidence="2 3" key="1">
    <citation type="submission" date="2017-06" db="EMBL/GenBank/DDBJ databases">
        <title>Comparative genomic analysis of Ambrosia Fusariam Clade fungi.</title>
        <authorList>
            <person name="Stajich J.E."/>
            <person name="Carrillo J."/>
            <person name="Kijimoto T."/>
            <person name="Eskalen A."/>
            <person name="O'Donnell K."/>
            <person name="Kasson M."/>
        </authorList>
    </citation>
    <scope>NUCLEOTIDE SEQUENCE [LARGE SCALE GENOMIC DNA]</scope>
    <source>
        <strain evidence="2">UCR3666</strain>
    </source>
</reference>
<dbReference type="Gene3D" id="3.20.20.80">
    <property type="entry name" value="Glycosidases"/>
    <property type="match status" value="1"/>
</dbReference>
<dbReference type="SUPFAM" id="SSF51445">
    <property type="entry name" value="(Trans)glycosidases"/>
    <property type="match status" value="1"/>
</dbReference>
<comment type="caution">
    <text evidence="2">The sequence shown here is derived from an EMBL/GenBank/DDBJ whole genome shotgun (WGS) entry which is preliminary data.</text>
</comment>
<dbReference type="PROSITE" id="PS51910">
    <property type="entry name" value="GH18_2"/>
    <property type="match status" value="1"/>
</dbReference>
<sequence length="56" mass="6167">AYLKQLGLGGAMFWEASADKSGSASLLETSFQSLEVLDNTGNWLHYPNSRYRNIAS</sequence>
<dbReference type="InterPro" id="IPR001223">
    <property type="entry name" value="Glyco_hydro18_cat"/>
</dbReference>
<dbReference type="AlphaFoldDB" id="A0A3M2QL24"/>
<keyword evidence="3" id="KW-1185">Reference proteome</keyword>
<proteinExistence type="predicted"/>
<feature type="domain" description="GH18" evidence="1">
    <location>
        <begin position="1"/>
        <end position="37"/>
    </location>
</feature>
<dbReference type="GO" id="GO:0005975">
    <property type="term" value="P:carbohydrate metabolic process"/>
    <property type="evidence" value="ECO:0007669"/>
    <property type="project" value="InterPro"/>
</dbReference>